<proteinExistence type="predicted"/>
<comment type="cofactor">
    <cofactor evidence="1">
        <name>Mg(2+)</name>
        <dbReference type="ChEBI" id="CHEBI:18420"/>
    </cofactor>
</comment>
<dbReference type="GO" id="GO:0009507">
    <property type="term" value="C:chloroplast"/>
    <property type="evidence" value="ECO:0007669"/>
    <property type="project" value="TreeGrafter"/>
</dbReference>
<dbReference type="SUPFAM" id="SSF48239">
    <property type="entry name" value="Terpenoid cyclases/Protein prenyltransferases"/>
    <property type="match status" value="1"/>
</dbReference>
<keyword evidence="3" id="KW-0460">Magnesium</keyword>
<reference evidence="5 6" key="1">
    <citation type="journal article" date="2022" name="Nat. Plants">
        <title>Genomes of leafy and leafless Platanthera orchids illuminate the evolution of mycoheterotrophy.</title>
        <authorList>
            <person name="Li M.H."/>
            <person name="Liu K.W."/>
            <person name="Li Z."/>
            <person name="Lu H.C."/>
            <person name="Ye Q.L."/>
            <person name="Zhang D."/>
            <person name="Wang J.Y."/>
            <person name="Li Y.F."/>
            <person name="Zhong Z.M."/>
            <person name="Liu X."/>
            <person name="Yu X."/>
            <person name="Liu D.K."/>
            <person name="Tu X.D."/>
            <person name="Liu B."/>
            <person name="Hao Y."/>
            <person name="Liao X.Y."/>
            <person name="Jiang Y.T."/>
            <person name="Sun W.H."/>
            <person name="Chen J."/>
            <person name="Chen Y.Q."/>
            <person name="Ai Y."/>
            <person name="Zhai J.W."/>
            <person name="Wu S.S."/>
            <person name="Zhou Z."/>
            <person name="Hsiao Y.Y."/>
            <person name="Wu W.L."/>
            <person name="Chen Y.Y."/>
            <person name="Lin Y.F."/>
            <person name="Hsu J.L."/>
            <person name="Li C.Y."/>
            <person name="Wang Z.W."/>
            <person name="Zhao X."/>
            <person name="Zhong W.Y."/>
            <person name="Ma X.K."/>
            <person name="Ma L."/>
            <person name="Huang J."/>
            <person name="Chen G.Z."/>
            <person name="Huang M.Z."/>
            <person name="Huang L."/>
            <person name="Peng D.H."/>
            <person name="Luo Y.B."/>
            <person name="Zou S.Q."/>
            <person name="Chen S.P."/>
            <person name="Lan S."/>
            <person name="Tsai W.C."/>
            <person name="Van de Peer Y."/>
            <person name="Liu Z.J."/>
        </authorList>
    </citation>
    <scope>NUCLEOTIDE SEQUENCE [LARGE SCALE GENOMIC DNA]</scope>
    <source>
        <strain evidence="5">Lor287</strain>
    </source>
</reference>
<evidence type="ECO:0000256" key="2">
    <source>
        <dbReference type="ARBA" id="ARBA00022723"/>
    </source>
</evidence>
<dbReference type="InterPro" id="IPR036965">
    <property type="entry name" value="Terpene_synth_N_sf"/>
</dbReference>
<dbReference type="AlphaFoldDB" id="A0AAP0BUE3"/>
<evidence type="ECO:0000259" key="4">
    <source>
        <dbReference type="Pfam" id="PF01397"/>
    </source>
</evidence>
<evidence type="ECO:0000256" key="1">
    <source>
        <dbReference type="ARBA" id="ARBA00001946"/>
    </source>
</evidence>
<dbReference type="GO" id="GO:0000287">
    <property type="term" value="F:magnesium ion binding"/>
    <property type="evidence" value="ECO:0007669"/>
    <property type="project" value="TreeGrafter"/>
</dbReference>
<sequence length="86" mass="9709">MGGNEVPNVYPVDIFERLWAVDRLQRLGISHHFEAEIEPLVNVLGLFFIVVVVERQPASDDILHLQLSLPTLIGFLGVYVKQPNSE</sequence>
<dbReference type="InterPro" id="IPR008930">
    <property type="entry name" value="Terpenoid_cyclase/PrenylTrfase"/>
</dbReference>
<organism evidence="5 6">
    <name type="scientific">Platanthera zijinensis</name>
    <dbReference type="NCBI Taxonomy" id="2320716"/>
    <lineage>
        <taxon>Eukaryota</taxon>
        <taxon>Viridiplantae</taxon>
        <taxon>Streptophyta</taxon>
        <taxon>Embryophyta</taxon>
        <taxon>Tracheophyta</taxon>
        <taxon>Spermatophyta</taxon>
        <taxon>Magnoliopsida</taxon>
        <taxon>Liliopsida</taxon>
        <taxon>Asparagales</taxon>
        <taxon>Orchidaceae</taxon>
        <taxon>Orchidoideae</taxon>
        <taxon>Orchideae</taxon>
        <taxon>Orchidinae</taxon>
        <taxon>Platanthera</taxon>
    </lineage>
</organism>
<dbReference type="Gene3D" id="1.50.10.130">
    <property type="entry name" value="Terpene synthase, N-terminal domain"/>
    <property type="match status" value="1"/>
</dbReference>
<dbReference type="Pfam" id="PF01397">
    <property type="entry name" value="Terpene_synth"/>
    <property type="match status" value="1"/>
</dbReference>
<gene>
    <name evidence="5" type="ORF">KSP39_PZI005113</name>
</gene>
<dbReference type="Proteomes" id="UP001418222">
    <property type="component" value="Unassembled WGS sequence"/>
</dbReference>
<feature type="domain" description="Terpene synthase N-terminal" evidence="4">
    <location>
        <begin position="5"/>
        <end position="40"/>
    </location>
</feature>
<dbReference type="EMBL" id="JBBWWQ010000004">
    <property type="protein sequence ID" value="KAK8948912.1"/>
    <property type="molecule type" value="Genomic_DNA"/>
</dbReference>
<evidence type="ECO:0000256" key="3">
    <source>
        <dbReference type="ARBA" id="ARBA00022842"/>
    </source>
</evidence>
<dbReference type="PANTHER" id="PTHR31739">
    <property type="entry name" value="ENT-COPALYL DIPHOSPHATE SYNTHASE, CHLOROPLASTIC"/>
    <property type="match status" value="1"/>
</dbReference>
<dbReference type="InterPro" id="IPR050148">
    <property type="entry name" value="Terpene_synthase-like"/>
</dbReference>
<protein>
    <recommendedName>
        <fullName evidence="4">Terpene synthase N-terminal domain-containing protein</fullName>
    </recommendedName>
</protein>
<dbReference type="GO" id="GO:0010333">
    <property type="term" value="F:terpene synthase activity"/>
    <property type="evidence" value="ECO:0007669"/>
    <property type="project" value="InterPro"/>
</dbReference>
<evidence type="ECO:0000313" key="6">
    <source>
        <dbReference type="Proteomes" id="UP001418222"/>
    </source>
</evidence>
<evidence type="ECO:0000313" key="5">
    <source>
        <dbReference type="EMBL" id="KAK8948912.1"/>
    </source>
</evidence>
<keyword evidence="6" id="KW-1185">Reference proteome</keyword>
<dbReference type="InterPro" id="IPR001906">
    <property type="entry name" value="Terpene_synth_N"/>
</dbReference>
<keyword evidence="2" id="KW-0479">Metal-binding</keyword>
<accession>A0AAP0BUE3</accession>
<name>A0AAP0BUE3_9ASPA</name>
<dbReference type="GO" id="GO:0009686">
    <property type="term" value="P:gibberellin biosynthetic process"/>
    <property type="evidence" value="ECO:0007669"/>
    <property type="project" value="TreeGrafter"/>
</dbReference>
<comment type="caution">
    <text evidence="5">The sequence shown here is derived from an EMBL/GenBank/DDBJ whole genome shotgun (WGS) entry which is preliminary data.</text>
</comment>
<dbReference type="PANTHER" id="PTHR31739:SF4">
    <property type="entry name" value="ENT-COPALYL DIPHOSPHATE SYNTHASE, CHLOROPLASTIC"/>
    <property type="match status" value="1"/>
</dbReference>